<protein>
    <submittedName>
        <fullName evidence="2">Uncharacterized protein</fullName>
    </submittedName>
</protein>
<accession>A0AAV2DM89</accession>
<evidence type="ECO:0000256" key="1">
    <source>
        <dbReference type="SAM" id="MobiDB-lite"/>
    </source>
</evidence>
<dbReference type="AlphaFoldDB" id="A0AAV2DM89"/>
<name>A0AAV2DM89_9ROSI</name>
<reference evidence="2 3" key="1">
    <citation type="submission" date="2024-04" db="EMBL/GenBank/DDBJ databases">
        <authorList>
            <person name="Fracassetti M."/>
        </authorList>
    </citation>
    <scope>NUCLEOTIDE SEQUENCE [LARGE SCALE GENOMIC DNA]</scope>
</reference>
<feature type="compositionally biased region" description="Basic and acidic residues" evidence="1">
    <location>
        <begin position="36"/>
        <end position="61"/>
    </location>
</feature>
<gene>
    <name evidence="2" type="ORF">LTRI10_LOCUS16463</name>
</gene>
<dbReference type="Proteomes" id="UP001497516">
    <property type="component" value="Chromosome 3"/>
</dbReference>
<dbReference type="EMBL" id="OZ034816">
    <property type="protein sequence ID" value="CAL1374610.1"/>
    <property type="molecule type" value="Genomic_DNA"/>
</dbReference>
<organism evidence="2 3">
    <name type="scientific">Linum trigynum</name>
    <dbReference type="NCBI Taxonomy" id="586398"/>
    <lineage>
        <taxon>Eukaryota</taxon>
        <taxon>Viridiplantae</taxon>
        <taxon>Streptophyta</taxon>
        <taxon>Embryophyta</taxon>
        <taxon>Tracheophyta</taxon>
        <taxon>Spermatophyta</taxon>
        <taxon>Magnoliopsida</taxon>
        <taxon>eudicotyledons</taxon>
        <taxon>Gunneridae</taxon>
        <taxon>Pentapetalae</taxon>
        <taxon>rosids</taxon>
        <taxon>fabids</taxon>
        <taxon>Malpighiales</taxon>
        <taxon>Linaceae</taxon>
        <taxon>Linum</taxon>
    </lineage>
</organism>
<feature type="region of interest" description="Disordered" evidence="1">
    <location>
        <begin position="23"/>
        <end position="68"/>
    </location>
</feature>
<evidence type="ECO:0000313" key="2">
    <source>
        <dbReference type="EMBL" id="CAL1374610.1"/>
    </source>
</evidence>
<proteinExistence type="predicted"/>
<keyword evidence="3" id="KW-1185">Reference proteome</keyword>
<sequence length="68" mass="7767">MTSTMASLTKITMAIWTMTGDRTRSLDGYKSAGDADDGRKGFKKDDSDQDFRRQAAYEQRHRPVQHQV</sequence>
<evidence type="ECO:0000313" key="3">
    <source>
        <dbReference type="Proteomes" id="UP001497516"/>
    </source>
</evidence>